<dbReference type="Gene3D" id="2.60.40.3960">
    <property type="entry name" value="Velvet domain"/>
    <property type="match status" value="1"/>
</dbReference>
<protein>
    <recommendedName>
        <fullName evidence="7">Velvet domain-containing protein</fullName>
    </recommendedName>
</protein>
<dbReference type="PANTHER" id="PTHR33572:SF17">
    <property type="entry name" value="SEXUAL DEVELOPMENT REGULATOR VELC"/>
    <property type="match status" value="1"/>
</dbReference>
<evidence type="ECO:0000256" key="6">
    <source>
        <dbReference type="SAM" id="MobiDB-lite"/>
    </source>
</evidence>
<keyword evidence="4" id="KW-0804">Transcription</keyword>
<evidence type="ECO:0000256" key="2">
    <source>
        <dbReference type="ARBA" id="ARBA00022969"/>
    </source>
</evidence>
<feature type="region of interest" description="Disordered" evidence="6">
    <location>
        <begin position="1"/>
        <end position="20"/>
    </location>
</feature>
<feature type="region of interest" description="Disordered" evidence="6">
    <location>
        <begin position="211"/>
        <end position="238"/>
    </location>
</feature>
<name>A0A4Q2VD22_FUSOX</name>
<proteinExistence type="predicted"/>
<feature type="domain" description="Velvet" evidence="7">
    <location>
        <begin position="21"/>
        <end position="211"/>
    </location>
</feature>
<dbReference type="PROSITE" id="PS51821">
    <property type="entry name" value="VELVET"/>
    <property type="match status" value="1"/>
</dbReference>
<dbReference type="EMBL" id="MQTW01000173">
    <property type="protein sequence ID" value="RYC82728.1"/>
    <property type="molecule type" value="Genomic_DNA"/>
</dbReference>
<organism evidence="8 9">
    <name type="scientific">Fusarium oxysporum f. sp. narcissi</name>
    <dbReference type="NCBI Taxonomy" id="451672"/>
    <lineage>
        <taxon>Eukaryota</taxon>
        <taxon>Fungi</taxon>
        <taxon>Dikarya</taxon>
        <taxon>Ascomycota</taxon>
        <taxon>Pezizomycotina</taxon>
        <taxon>Sordariomycetes</taxon>
        <taxon>Hypocreomycetidae</taxon>
        <taxon>Hypocreales</taxon>
        <taxon>Nectriaceae</taxon>
        <taxon>Fusarium</taxon>
        <taxon>Fusarium oxysporum species complex</taxon>
    </lineage>
</organism>
<gene>
    <name evidence="8" type="ORF">BFJ63_vAg14394</name>
</gene>
<keyword evidence="2" id="KW-0749">Sporulation</keyword>
<sequence length="238" mass="26617">MNIRDIAASGEGNGSDMSINSRSGDVKFKLSVRQQPEAARACGFGDLDRRTIDPPPIIQLNVQGPDFSESDIESHLRYPGYVMQCFIRDESGCLDVSSMPQENWHQKRSKNKRLLGQDVSTPFFGEDDLGHEGCFFYFDDLSCRTTGNFKLHFCLTRVGERDAKDGQHIPHLAEVQSDVFTVYTAKEFPGMQASTGLARSLKRHGCVITIRKDPDRSKNTGEKNSTSDEEPDDDEGDM</sequence>
<feature type="compositionally biased region" description="Basic and acidic residues" evidence="6">
    <location>
        <begin position="211"/>
        <end position="221"/>
    </location>
</feature>
<evidence type="ECO:0000256" key="3">
    <source>
        <dbReference type="ARBA" id="ARBA00023015"/>
    </source>
</evidence>
<dbReference type="GO" id="GO:0005634">
    <property type="term" value="C:nucleus"/>
    <property type="evidence" value="ECO:0007669"/>
    <property type="project" value="UniProtKB-SubCell"/>
</dbReference>
<evidence type="ECO:0000259" key="7">
    <source>
        <dbReference type="PROSITE" id="PS51821"/>
    </source>
</evidence>
<dbReference type="AlphaFoldDB" id="A0A4Q2VD22"/>
<evidence type="ECO:0000256" key="4">
    <source>
        <dbReference type="ARBA" id="ARBA00023163"/>
    </source>
</evidence>
<evidence type="ECO:0000256" key="5">
    <source>
        <dbReference type="ARBA" id="ARBA00023242"/>
    </source>
</evidence>
<keyword evidence="3" id="KW-0805">Transcription regulation</keyword>
<reference evidence="8 9" key="1">
    <citation type="submission" date="2016-12" db="EMBL/GenBank/DDBJ databases">
        <title>Draft genome sequence of Fusarium oxysporum causing rot on Narcissus.</title>
        <authorList>
            <person name="Armitage A.D."/>
            <person name="Taylor A."/>
            <person name="Clarkson J.P."/>
            <person name="Harrison R.J."/>
            <person name="Jackson A.C."/>
        </authorList>
    </citation>
    <scope>NUCLEOTIDE SEQUENCE [LARGE SCALE GENOMIC DNA]</scope>
    <source>
        <strain evidence="8 9">N139</strain>
    </source>
</reference>
<dbReference type="PANTHER" id="PTHR33572">
    <property type="entry name" value="SPORE DEVELOPMENT REGULATOR VOSA"/>
    <property type="match status" value="1"/>
</dbReference>
<dbReference type="InterPro" id="IPR037525">
    <property type="entry name" value="Velvet_dom"/>
</dbReference>
<dbReference type="GO" id="GO:0030435">
    <property type="term" value="P:sporulation resulting in formation of a cellular spore"/>
    <property type="evidence" value="ECO:0007669"/>
    <property type="project" value="UniProtKB-KW"/>
</dbReference>
<comment type="caution">
    <text evidence="8">The sequence shown here is derived from an EMBL/GenBank/DDBJ whole genome shotgun (WGS) entry which is preliminary data.</text>
</comment>
<feature type="compositionally biased region" description="Acidic residues" evidence="6">
    <location>
        <begin position="227"/>
        <end position="238"/>
    </location>
</feature>
<evidence type="ECO:0000256" key="1">
    <source>
        <dbReference type="ARBA" id="ARBA00004123"/>
    </source>
</evidence>
<dbReference type="InterPro" id="IPR038491">
    <property type="entry name" value="Velvet_dom_sf"/>
</dbReference>
<accession>A0A4Q2VD22</accession>
<keyword evidence="5" id="KW-0539">Nucleus</keyword>
<evidence type="ECO:0000313" key="9">
    <source>
        <dbReference type="Proteomes" id="UP000290540"/>
    </source>
</evidence>
<dbReference type="Pfam" id="PF11754">
    <property type="entry name" value="Velvet"/>
    <property type="match status" value="2"/>
</dbReference>
<dbReference type="InterPro" id="IPR021740">
    <property type="entry name" value="Velvet"/>
</dbReference>
<dbReference type="Proteomes" id="UP000290540">
    <property type="component" value="Unassembled WGS sequence"/>
</dbReference>
<evidence type="ECO:0000313" key="8">
    <source>
        <dbReference type="EMBL" id="RYC82728.1"/>
    </source>
</evidence>
<comment type="subcellular location">
    <subcellularLocation>
        <location evidence="1">Nucleus</location>
    </subcellularLocation>
</comment>